<accession>A0AAE3QKM3</accession>
<dbReference type="InterPro" id="IPR011010">
    <property type="entry name" value="DNA_brk_join_enz"/>
</dbReference>
<evidence type="ECO:0000256" key="2">
    <source>
        <dbReference type="ARBA" id="ARBA00023172"/>
    </source>
</evidence>
<feature type="domain" description="Tyr recombinase" evidence="3">
    <location>
        <begin position="178"/>
        <end position="369"/>
    </location>
</feature>
<dbReference type="InterPro" id="IPR010998">
    <property type="entry name" value="Integrase_recombinase_N"/>
</dbReference>
<dbReference type="SUPFAM" id="SSF56349">
    <property type="entry name" value="DNA breaking-rejoining enzymes"/>
    <property type="match status" value="1"/>
</dbReference>
<evidence type="ECO:0000313" key="4">
    <source>
        <dbReference type="EMBL" id="MDI7925250.1"/>
    </source>
</evidence>
<dbReference type="GO" id="GO:0006310">
    <property type="term" value="P:DNA recombination"/>
    <property type="evidence" value="ECO:0007669"/>
    <property type="project" value="UniProtKB-KW"/>
</dbReference>
<dbReference type="PROSITE" id="PS51898">
    <property type="entry name" value="TYR_RECOMBINASE"/>
    <property type="match status" value="1"/>
</dbReference>
<dbReference type="GO" id="GO:0015074">
    <property type="term" value="P:DNA integration"/>
    <property type="evidence" value="ECO:0007669"/>
    <property type="project" value="InterPro"/>
</dbReference>
<reference evidence="4" key="1">
    <citation type="submission" date="2022-03" db="EMBL/GenBank/DDBJ databases">
        <title>Fererhizobium litorale gen. nov., sp. nov., isolated from sandy sediments of the Sea of Japan seashore.</title>
        <authorList>
            <person name="Romanenko L."/>
            <person name="Kurilenko V."/>
            <person name="Otstavnykh N."/>
            <person name="Svetashev V."/>
            <person name="Tekutyeva L."/>
            <person name="Isaeva M."/>
            <person name="Mikhailov V."/>
        </authorList>
    </citation>
    <scope>NUCLEOTIDE SEQUENCE</scope>
    <source>
        <strain evidence="4">KMM 9576</strain>
    </source>
</reference>
<dbReference type="InterPro" id="IPR013762">
    <property type="entry name" value="Integrase-like_cat_sf"/>
</dbReference>
<keyword evidence="5" id="KW-1185">Reference proteome</keyword>
<comment type="caution">
    <text evidence="4">The sequence shown here is derived from an EMBL/GenBank/DDBJ whole genome shotgun (WGS) entry which is preliminary data.</text>
</comment>
<gene>
    <name evidence="4" type="ORF">MRS75_24755</name>
</gene>
<dbReference type="Gene3D" id="1.10.443.10">
    <property type="entry name" value="Intergrase catalytic core"/>
    <property type="match status" value="1"/>
</dbReference>
<proteinExistence type="predicted"/>
<dbReference type="EMBL" id="JALDYZ010000034">
    <property type="protein sequence ID" value="MDI7925250.1"/>
    <property type="molecule type" value="Genomic_DNA"/>
</dbReference>
<dbReference type="Pfam" id="PF00589">
    <property type="entry name" value="Phage_integrase"/>
    <property type="match status" value="1"/>
</dbReference>
<dbReference type="RefSeq" id="WP_311788303.1">
    <property type="nucleotide sequence ID" value="NZ_JALDYY010000015.1"/>
</dbReference>
<keyword evidence="1" id="KW-0238">DNA-binding</keyword>
<sequence>MATDPNFPGASSYAKKDGKIRWRYRGKGVGAKEIQLPGLPGDEAFELAYLKAAAPIPQEAEIIALPGRIVPKSFGHAQRILEESPLWLSYDPKTRKYNTRMIETFLNARVDPGYLITWRDTPCAELMAKDIRAFLAPFYREGKASRAKHQLVAIRKLTAIAVEKEWAETDATYGIKAAVPPTDGHAPWSRAARERFEAHHPVGSAARTAYALAMWLGNRRGDIAALTWDSLMVEEVEAADGAIDTVAAFAFRQLKNRNRNGGKEMFLKLTEPLRQALAPLRRDGGTVLKTAYGEAFSAKSLTGCMANWTRQAGLPPGHTLHGLRKSLGIFLAESGASARQIQDVLGHESMKEADTYIRMANRKLTATDALSIIEAKEARRAARPRLSLVR</sequence>
<dbReference type="Gene3D" id="1.10.150.130">
    <property type="match status" value="1"/>
</dbReference>
<evidence type="ECO:0000313" key="5">
    <source>
        <dbReference type="Proteomes" id="UP001161580"/>
    </source>
</evidence>
<evidence type="ECO:0000259" key="3">
    <source>
        <dbReference type="PROSITE" id="PS51898"/>
    </source>
</evidence>
<evidence type="ECO:0000256" key="1">
    <source>
        <dbReference type="ARBA" id="ARBA00023125"/>
    </source>
</evidence>
<dbReference type="Proteomes" id="UP001161580">
    <property type="component" value="Unassembled WGS sequence"/>
</dbReference>
<name>A0AAE3QKM3_9HYPH</name>
<keyword evidence="2" id="KW-0233">DNA recombination</keyword>
<dbReference type="GO" id="GO:0003677">
    <property type="term" value="F:DNA binding"/>
    <property type="evidence" value="ECO:0007669"/>
    <property type="project" value="UniProtKB-KW"/>
</dbReference>
<organism evidence="4 5">
    <name type="scientific">Ferirhizobium litorale</name>
    <dbReference type="NCBI Taxonomy" id="2927786"/>
    <lineage>
        <taxon>Bacteria</taxon>
        <taxon>Pseudomonadati</taxon>
        <taxon>Pseudomonadota</taxon>
        <taxon>Alphaproteobacteria</taxon>
        <taxon>Hyphomicrobiales</taxon>
        <taxon>Rhizobiaceae</taxon>
        <taxon>Ferirhizobium</taxon>
    </lineage>
</organism>
<dbReference type="AlphaFoldDB" id="A0AAE3QKM3"/>
<dbReference type="InterPro" id="IPR002104">
    <property type="entry name" value="Integrase_catalytic"/>
</dbReference>
<protein>
    <submittedName>
        <fullName evidence="4">Tyrosine-type recombinase/integrase</fullName>
    </submittedName>
</protein>